<evidence type="ECO:0000313" key="5">
    <source>
        <dbReference type="Proteomes" id="UP000182569"/>
    </source>
</evidence>
<dbReference type="EMBL" id="CP015756">
    <property type="protein sequence ID" value="APC42443.1"/>
    <property type="molecule type" value="Genomic_DNA"/>
</dbReference>
<dbReference type="Pfam" id="PF09394">
    <property type="entry name" value="Inhibitor_I42"/>
    <property type="match status" value="1"/>
</dbReference>
<evidence type="ECO:0000256" key="2">
    <source>
        <dbReference type="ARBA" id="ARBA00022704"/>
    </source>
</evidence>
<proteinExistence type="predicted"/>
<evidence type="ECO:0000259" key="3">
    <source>
        <dbReference type="Pfam" id="PF09394"/>
    </source>
</evidence>
<dbReference type="RefSeq" id="WP_071614730.1">
    <property type="nucleotide sequence ID" value="NZ_CP015756.1"/>
</dbReference>
<organism evidence="4 5">
    <name type="scientific">Clostridium estertheticum subsp. estertheticum</name>
    <dbReference type="NCBI Taxonomy" id="1552"/>
    <lineage>
        <taxon>Bacteria</taxon>
        <taxon>Bacillati</taxon>
        <taxon>Bacillota</taxon>
        <taxon>Clostridia</taxon>
        <taxon>Eubacteriales</taxon>
        <taxon>Clostridiaceae</taxon>
        <taxon>Clostridium</taxon>
    </lineage>
</organism>
<keyword evidence="2" id="KW-0789">Thiol protease inhibitor</keyword>
<dbReference type="AlphaFoldDB" id="A0A1J0GM73"/>
<keyword evidence="1" id="KW-0646">Protease inhibitor</keyword>
<dbReference type="InterPro" id="IPR018990">
    <property type="entry name" value="Prot_inh_I42_chagasin"/>
</dbReference>
<feature type="domain" description="Proteinase inhibitor I42 chagasin" evidence="3">
    <location>
        <begin position="24"/>
        <end position="110"/>
    </location>
</feature>
<keyword evidence="5" id="KW-1185">Reference proteome</keyword>
<gene>
    <name evidence="4" type="ORF">A7L45_21560</name>
</gene>
<protein>
    <recommendedName>
        <fullName evidence="3">Proteinase inhibitor I42 chagasin domain-containing protein</fullName>
    </recommendedName>
</protein>
<dbReference type="InterPro" id="IPR036331">
    <property type="entry name" value="Chagasin-like_sf"/>
</dbReference>
<accession>A0A1J0GM73</accession>
<sequence length="114" mass="13339">MTYEYDNFKSNAIVLGHKIINLIPINENMIIELTESPATGYCWYYTTSDPSIVLLEEKKVFNFNKPNILGGSNQIIWKFKSLNLGECKITFSYYKSWKRESCSLDEFTYIIKVE</sequence>
<dbReference type="SUPFAM" id="SSF141066">
    <property type="entry name" value="ICP-like"/>
    <property type="match status" value="1"/>
</dbReference>
<dbReference type="Proteomes" id="UP000182569">
    <property type="component" value="Chromosome"/>
</dbReference>
<dbReference type="GO" id="GO:0004869">
    <property type="term" value="F:cysteine-type endopeptidase inhibitor activity"/>
    <property type="evidence" value="ECO:0007669"/>
    <property type="project" value="UniProtKB-KW"/>
</dbReference>
<evidence type="ECO:0000313" key="4">
    <source>
        <dbReference type="EMBL" id="APC42443.1"/>
    </source>
</evidence>
<name>A0A1J0GM73_9CLOT</name>
<dbReference type="OrthoDB" id="337615at2"/>
<dbReference type="Gene3D" id="2.60.40.2020">
    <property type="match status" value="1"/>
</dbReference>
<dbReference type="KEGG" id="ceu:A7L45_21560"/>
<evidence type="ECO:0000256" key="1">
    <source>
        <dbReference type="ARBA" id="ARBA00022690"/>
    </source>
</evidence>
<reference evidence="5" key="1">
    <citation type="journal article" date="2016" name="Front. Microbiol.">
        <title>Complete Genome Sequence of Clostridium estertheticum DSM 8809, a Microbe Identified in Spoiled Vacuum Packed Beef.</title>
        <authorList>
            <person name="Yu Z."/>
            <person name="Gunn L."/>
            <person name="Brennan E."/>
            <person name="Reid R."/>
            <person name="Wall P.G."/>
            <person name="Gaora O.P."/>
            <person name="Hurley D."/>
            <person name="Bolton D."/>
            <person name="Fanning S."/>
        </authorList>
    </citation>
    <scope>NUCLEOTIDE SEQUENCE [LARGE SCALE GENOMIC DNA]</scope>
    <source>
        <strain evidence="5">DSM 8809</strain>
    </source>
</reference>